<dbReference type="RefSeq" id="WP_381835779.1">
    <property type="nucleotide sequence ID" value="NZ_JBHTCF010000014.1"/>
</dbReference>
<organism evidence="1 2">
    <name type="scientific">Streptomyces monticola</name>
    <dbReference type="NCBI Taxonomy" id="2666263"/>
    <lineage>
        <taxon>Bacteria</taxon>
        <taxon>Bacillati</taxon>
        <taxon>Actinomycetota</taxon>
        <taxon>Actinomycetes</taxon>
        <taxon>Kitasatosporales</taxon>
        <taxon>Streptomycetaceae</taxon>
        <taxon>Streptomyces</taxon>
    </lineage>
</organism>
<keyword evidence="2" id="KW-1185">Reference proteome</keyword>
<comment type="caution">
    <text evidence="1">The sequence shown here is derived from an EMBL/GenBank/DDBJ whole genome shotgun (WGS) entry which is preliminary data.</text>
</comment>
<evidence type="ECO:0000313" key="1">
    <source>
        <dbReference type="EMBL" id="MFC7308093.1"/>
    </source>
</evidence>
<evidence type="ECO:0000313" key="2">
    <source>
        <dbReference type="Proteomes" id="UP001596523"/>
    </source>
</evidence>
<gene>
    <name evidence="1" type="ORF">ACFQVC_28180</name>
</gene>
<dbReference type="EMBL" id="JBHTCF010000014">
    <property type="protein sequence ID" value="MFC7308093.1"/>
    <property type="molecule type" value="Genomic_DNA"/>
</dbReference>
<name>A0ABW2JRQ8_9ACTN</name>
<dbReference type="Proteomes" id="UP001596523">
    <property type="component" value="Unassembled WGS sequence"/>
</dbReference>
<proteinExistence type="predicted"/>
<sequence length="45" mass="4885">MDIRQLEYFLAIVDSGKLDEVMGVAGVLGLAEATEIYRALDGNLN</sequence>
<protein>
    <submittedName>
        <fullName evidence="1">Uncharacterized protein</fullName>
    </submittedName>
</protein>
<accession>A0ABW2JRQ8</accession>
<reference evidence="2" key="1">
    <citation type="journal article" date="2019" name="Int. J. Syst. Evol. Microbiol.">
        <title>The Global Catalogue of Microorganisms (GCM) 10K type strain sequencing project: providing services to taxonomists for standard genome sequencing and annotation.</title>
        <authorList>
            <consortium name="The Broad Institute Genomics Platform"/>
            <consortium name="The Broad Institute Genome Sequencing Center for Infectious Disease"/>
            <person name="Wu L."/>
            <person name="Ma J."/>
        </authorList>
    </citation>
    <scope>NUCLEOTIDE SEQUENCE [LARGE SCALE GENOMIC DNA]</scope>
    <source>
        <strain evidence="2">SYNS20</strain>
    </source>
</reference>